<comment type="caution">
    <text evidence="4">The sequence shown here is derived from an EMBL/GenBank/DDBJ whole genome shotgun (WGS) entry which is preliminary data.</text>
</comment>
<evidence type="ECO:0000313" key="4">
    <source>
        <dbReference type="EMBL" id="NAS12716.1"/>
    </source>
</evidence>
<feature type="signal peptide" evidence="2">
    <location>
        <begin position="1"/>
        <end position="18"/>
    </location>
</feature>
<feature type="chain" id="PRO_5026725864" evidence="2">
    <location>
        <begin position="19"/>
        <end position="107"/>
    </location>
</feature>
<keyword evidence="1 2" id="KW-0732">Signal</keyword>
<dbReference type="AlphaFoldDB" id="A0A6L9EDE6"/>
<evidence type="ECO:0000313" key="5">
    <source>
        <dbReference type="Proteomes" id="UP000475249"/>
    </source>
</evidence>
<proteinExistence type="predicted"/>
<name>A0A6L9EDE6_9FLAO</name>
<sequence>MKLIYFSLFWAFTLVASAQDSGDIVDYNNSQTHKFKLYPNPAFGDIVYITTSENGSKEITVYDVFGKAVLRERLRNNALDISPLIPGVYVLQLRQNNKTMTRKLVVK</sequence>
<feature type="domain" description="Secretion system C-terminal sorting" evidence="3">
    <location>
        <begin position="37"/>
        <end position="106"/>
    </location>
</feature>
<evidence type="ECO:0000259" key="3">
    <source>
        <dbReference type="Pfam" id="PF18962"/>
    </source>
</evidence>
<protein>
    <submittedName>
        <fullName evidence="4">T9SS type A sorting domain-containing protein</fullName>
    </submittedName>
</protein>
<dbReference type="NCBIfam" id="TIGR04183">
    <property type="entry name" value="Por_Secre_tail"/>
    <property type="match status" value="1"/>
</dbReference>
<dbReference type="Proteomes" id="UP000475249">
    <property type="component" value="Unassembled WGS sequence"/>
</dbReference>
<organism evidence="4 5">
    <name type="scientific">Poritiphilus flavus</name>
    <dbReference type="NCBI Taxonomy" id="2697053"/>
    <lineage>
        <taxon>Bacteria</taxon>
        <taxon>Pseudomonadati</taxon>
        <taxon>Bacteroidota</taxon>
        <taxon>Flavobacteriia</taxon>
        <taxon>Flavobacteriales</taxon>
        <taxon>Flavobacteriaceae</taxon>
        <taxon>Poritiphilus</taxon>
    </lineage>
</organism>
<evidence type="ECO:0000256" key="2">
    <source>
        <dbReference type="SAM" id="SignalP"/>
    </source>
</evidence>
<dbReference type="Pfam" id="PF18962">
    <property type="entry name" value="Por_Secre_tail"/>
    <property type="match status" value="1"/>
</dbReference>
<dbReference type="InterPro" id="IPR026444">
    <property type="entry name" value="Secre_tail"/>
</dbReference>
<keyword evidence="5" id="KW-1185">Reference proteome</keyword>
<dbReference type="EMBL" id="WXYO01000005">
    <property type="protein sequence ID" value="NAS12716.1"/>
    <property type="molecule type" value="Genomic_DNA"/>
</dbReference>
<reference evidence="4 5" key="1">
    <citation type="submission" date="2020-01" db="EMBL/GenBank/DDBJ databases">
        <title>Bacteria diversity of Porities sp.</title>
        <authorList>
            <person name="Wang G."/>
        </authorList>
    </citation>
    <scope>NUCLEOTIDE SEQUENCE [LARGE SCALE GENOMIC DNA]</scope>
    <source>
        <strain evidence="4 5">R33</strain>
    </source>
</reference>
<dbReference type="RefSeq" id="WP_161435744.1">
    <property type="nucleotide sequence ID" value="NZ_WXYO01000005.1"/>
</dbReference>
<gene>
    <name evidence="4" type="ORF">GTQ38_11925</name>
</gene>
<accession>A0A6L9EDE6</accession>
<evidence type="ECO:0000256" key="1">
    <source>
        <dbReference type="ARBA" id="ARBA00022729"/>
    </source>
</evidence>